<feature type="domain" description="IspG TIM-barrel" evidence="3">
    <location>
        <begin position="8"/>
        <end position="114"/>
    </location>
</feature>
<dbReference type="EMBL" id="VRYY01000074">
    <property type="protein sequence ID" value="MBG3876095.1"/>
    <property type="molecule type" value="Genomic_DNA"/>
</dbReference>
<reference evidence="4 5" key="1">
    <citation type="submission" date="2019-08" db="EMBL/GenBank/DDBJ databases">
        <authorList>
            <person name="Luo N."/>
        </authorList>
    </citation>
    <scope>NUCLEOTIDE SEQUENCE [LARGE SCALE GENOMIC DNA]</scope>
    <source>
        <strain evidence="4 5">NCIMB 9442</strain>
    </source>
</reference>
<dbReference type="Pfam" id="PF04551">
    <property type="entry name" value="GcpE"/>
    <property type="match status" value="1"/>
</dbReference>
<evidence type="ECO:0000313" key="5">
    <source>
        <dbReference type="Proteomes" id="UP001194469"/>
    </source>
</evidence>
<dbReference type="RefSeq" id="WP_196608300.1">
    <property type="nucleotide sequence ID" value="NZ_VRYY01000074.1"/>
</dbReference>
<gene>
    <name evidence="4" type="ORF">FVW20_03395</name>
</gene>
<keyword evidence="2" id="KW-0479">Metal-binding</keyword>
<dbReference type="PANTHER" id="PTHR30454:SF0">
    <property type="entry name" value="4-HYDROXY-3-METHYLBUT-2-EN-1-YL DIPHOSPHATE SYNTHASE (FERREDOXIN), CHLOROPLASTIC"/>
    <property type="match status" value="1"/>
</dbReference>
<evidence type="ECO:0000256" key="1">
    <source>
        <dbReference type="ARBA" id="ARBA00001966"/>
    </source>
</evidence>
<keyword evidence="5" id="KW-1185">Reference proteome</keyword>
<name>A0ABS0J1L7_9BACT</name>
<dbReference type="Proteomes" id="UP001194469">
    <property type="component" value="Unassembled WGS sequence"/>
</dbReference>
<comment type="cofactor">
    <cofactor evidence="1">
        <name>[4Fe-4S] cluster</name>
        <dbReference type="ChEBI" id="CHEBI:49883"/>
    </cofactor>
</comment>
<keyword evidence="2" id="KW-0004">4Fe-4S</keyword>
<accession>A0ABS0J1L7</accession>
<sequence length="115" mass="11959">MTIERRRTREVRIGSVRIGGDNPVMVQSMANTDTRDVDATVAQIRALAAVGCEVVRLAVLNEAAAAAIGPIRAASPVPLVADIHFDHRLAVAALEAGVDALRINPGNIGGEANVA</sequence>
<proteinExistence type="predicted"/>
<evidence type="ECO:0000259" key="3">
    <source>
        <dbReference type="Pfam" id="PF04551"/>
    </source>
</evidence>
<dbReference type="InterPro" id="IPR058578">
    <property type="entry name" value="IspG_TIM"/>
</dbReference>
<dbReference type="PANTHER" id="PTHR30454">
    <property type="entry name" value="4-HYDROXY-3-METHYLBUT-2-EN-1-YL DIPHOSPHATE SYNTHASE"/>
    <property type="match status" value="1"/>
</dbReference>
<keyword evidence="2" id="KW-0411">Iron-sulfur</keyword>
<protein>
    <submittedName>
        <fullName evidence="4">Flavodoxin-dependent (E)-4-hydroxy-3-methylbut-2-enyl-diphosphate synthase</fullName>
    </submittedName>
</protein>
<evidence type="ECO:0000256" key="2">
    <source>
        <dbReference type="ARBA" id="ARBA00022485"/>
    </source>
</evidence>
<comment type="caution">
    <text evidence="4">The sequence shown here is derived from an EMBL/GenBank/DDBJ whole genome shotgun (WGS) entry which is preliminary data.</text>
</comment>
<dbReference type="InterPro" id="IPR004588">
    <property type="entry name" value="IspG_bac-typ"/>
</dbReference>
<dbReference type="InterPro" id="IPR011005">
    <property type="entry name" value="Dihydropteroate_synth-like_sf"/>
</dbReference>
<dbReference type="SUPFAM" id="SSF51395">
    <property type="entry name" value="FMN-linked oxidoreductases"/>
    <property type="match status" value="1"/>
</dbReference>
<evidence type="ECO:0000313" key="4">
    <source>
        <dbReference type="EMBL" id="MBG3876095.1"/>
    </source>
</evidence>
<keyword evidence="2" id="KW-0408">Iron</keyword>
<organism evidence="4 5">
    <name type="scientific">Nitratidesulfovibrio oxamicus</name>
    <dbReference type="NCBI Taxonomy" id="32016"/>
    <lineage>
        <taxon>Bacteria</taxon>
        <taxon>Pseudomonadati</taxon>
        <taxon>Thermodesulfobacteriota</taxon>
        <taxon>Desulfovibrionia</taxon>
        <taxon>Desulfovibrionales</taxon>
        <taxon>Desulfovibrionaceae</taxon>
        <taxon>Nitratidesulfovibrio</taxon>
    </lineage>
</organism>
<feature type="non-terminal residue" evidence="4">
    <location>
        <position position="115"/>
    </location>
</feature>
<dbReference type="Gene3D" id="3.20.20.20">
    <property type="entry name" value="Dihydropteroate synthase-like"/>
    <property type="match status" value="1"/>
</dbReference>